<dbReference type="OrthoDB" id="9801219at2"/>
<keyword evidence="11" id="KW-1185">Reference proteome</keyword>
<comment type="similarity">
    <text evidence="1">Belongs to the carbohydrate kinase pfkB family.</text>
</comment>
<keyword evidence="7" id="KW-0423">Lactose metabolism</keyword>
<dbReference type="AlphaFoldDB" id="A0A366E8D9"/>
<dbReference type="InterPro" id="IPR002173">
    <property type="entry name" value="Carboh/pur_kinase_PfkB_CS"/>
</dbReference>
<dbReference type="PROSITE" id="PS00584">
    <property type="entry name" value="PFKB_KINASES_2"/>
    <property type="match status" value="1"/>
</dbReference>
<comment type="catalytic activity">
    <reaction evidence="6 8">
        <text>beta-D-fructose 1-phosphate + ATP = beta-D-fructose 1,6-bisphosphate + ADP + H(+)</text>
        <dbReference type="Rhea" id="RHEA:14213"/>
        <dbReference type="ChEBI" id="CHEBI:15378"/>
        <dbReference type="ChEBI" id="CHEBI:30616"/>
        <dbReference type="ChEBI" id="CHEBI:32966"/>
        <dbReference type="ChEBI" id="CHEBI:138881"/>
        <dbReference type="ChEBI" id="CHEBI:456216"/>
        <dbReference type="EC" id="2.7.1.56"/>
    </reaction>
</comment>
<dbReference type="EC" id="2.7.1.144" evidence="7"/>
<comment type="function">
    <text evidence="8">Catalyzes the ATP-dependent phosphorylation of fructose-l-phosphate to fructose-l,6-bisphosphate.</text>
</comment>
<dbReference type="GO" id="GO:0005524">
    <property type="term" value="F:ATP binding"/>
    <property type="evidence" value="ECO:0007669"/>
    <property type="project" value="UniProtKB-UniRule"/>
</dbReference>
<dbReference type="InterPro" id="IPR022463">
    <property type="entry name" value="1-PFruKinase"/>
</dbReference>
<comment type="similarity">
    <text evidence="7">Belongs to the carbohydrate kinase PfkB family. LacC subfamily.</text>
</comment>
<dbReference type="GO" id="GO:2001059">
    <property type="term" value="P:D-tagatose 6-phosphate catabolic process"/>
    <property type="evidence" value="ECO:0007669"/>
    <property type="project" value="UniProtKB-UniPathway"/>
</dbReference>
<dbReference type="GO" id="GO:0005988">
    <property type="term" value="P:lactose metabolic process"/>
    <property type="evidence" value="ECO:0007669"/>
    <property type="project" value="UniProtKB-KW"/>
</dbReference>
<evidence type="ECO:0000256" key="4">
    <source>
        <dbReference type="ARBA" id="ARBA00022777"/>
    </source>
</evidence>
<evidence type="ECO:0000256" key="5">
    <source>
        <dbReference type="ARBA" id="ARBA00022840"/>
    </source>
</evidence>
<accession>A0A366E8D9</accession>
<dbReference type="GO" id="GO:0005829">
    <property type="term" value="C:cytosol"/>
    <property type="evidence" value="ECO:0007669"/>
    <property type="project" value="TreeGrafter"/>
</dbReference>
<dbReference type="RefSeq" id="WP_113868871.1">
    <property type="nucleotide sequence ID" value="NZ_BAABQN010000008.1"/>
</dbReference>
<dbReference type="GO" id="GO:0044281">
    <property type="term" value="P:small molecule metabolic process"/>
    <property type="evidence" value="ECO:0007669"/>
    <property type="project" value="UniProtKB-ARBA"/>
</dbReference>
<dbReference type="InterPro" id="IPR011611">
    <property type="entry name" value="PfkB_dom"/>
</dbReference>
<dbReference type="Gene3D" id="3.40.1190.20">
    <property type="match status" value="1"/>
</dbReference>
<comment type="pathway">
    <text evidence="7">Carbohydrate metabolism; D-tagatose 6-phosphate degradation; D-glyceraldehyde 3-phosphate and glycerone phosphate from D-tagatose 6-phosphate: step 1/2.</text>
</comment>
<dbReference type="PANTHER" id="PTHR46566:SF1">
    <property type="entry name" value="1-PHOSPHOFRUCTOKINASE"/>
    <property type="match status" value="1"/>
</dbReference>
<evidence type="ECO:0000256" key="1">
    <source>
        <dbReference type="ARBA" id="ARBA00005380"/>
    </source>
</evidence>
<keyword evidence="2 7" id="KW-0808">Transferase</keyword>
<keyword evidence="3 7" id="KW-0547">Nucleotide-binding</keyword>
<evidence type="ECO:0000256" key="2">
    <source>
        <dbReference type="ARBA" id="ARBA00022679"/>
    </source>
</evidence>
<dbReference type="SUPFAM" id="SSF53613">
    <property type="entry name" value="Ribokinase-like"/>
    <property type="match status" value="1"/>
</dbReference>
<comment type="caution">
    <text evidence="10">The sequence shown here is derived from an EMBL/GenBank/DDBJ whole genome shotgun (WGS) entry which is preliminary data.</text>
</comment>
<dbReference type="CDD" id="cd01164">
    <property type="entry name" value="FruK_PfkB_like"/>
    <property type="match status" value="1"/>
</dbReference>
<dbReference type="Proteomes" id="UP000252254">
    <property type="component" value="Unassembled WGS sequence"/>
</dbReference>
<feature type="domain" description="Carbohydrate kinase PfkB" evidence="9">
    <location>
        <begin position="7"/>
        <end position="282"/>
    </location>
</feature>
<dbReference type="PANTHER" id="PTHR46566">
    <property type="entry name" value="1-PHOSPHOFRUCTOKINASE-RELATED"/>
    <property type="match status" value="1"/>
</dbReference>
<dbReference type="GO" id="GO:0008662">
    <property type="term" value="F:1-phosphofructokinase activity"/>
    <property type="evidence" value="ECO:0007669"/>
    <property type="project" value="UniProtKB-UniRule"/>
</dbReference>
<name>A0A366E8D9_9BACI</name>
<dbReference type="NCBIfam" id="TIGR03168">
    <property type="entry name" value="1-PFK"/>
    <property type="match status" value="1"/>
</dbReference>
<dbReference type="PIRSF" id="PIRSF000535">
    <property type="entry name" value="1PFK/6PFK/LacC"/>
    <property type="match status" value="1"/>
</dbReference>
<evidence type="ECO:0000313" key="10">
    <source>
        <dbReference type="EMBL" id="RBO98029.1"/>
    </source>
</evidence>
<proteinExistence type="inferred from homology"/>
<dbReference type="STRING" id="200904.GCA_900168775_00870"/>
<dbReference type="Pfam" id="PF00294">
    <property type="entry name" value="PfkB"/>
    <property type="match status" value="1"/>
</dbReference>
<comment type="catalytic activity">
    <reaction evidence="7">
        <text>D-tagatofuranose 6-phosphate + ATP = D-tagatofuranose 1,6-bisphosphate + ADP + H(+)</text>
        <dbReference type="Rhea" id="RHEA:12420"/>
        <dbReference type="ChEBI" id="CHEBI:15378"/>
        <dbReference type="ChEBI" id="CHEBI:30616"/>
        <dbReference type="ChEBI" id="CHEBI:58694"/>
        <dbReference type="ChEBI" id="CHEBI:58695"/>
        <dbReference type="ChEBI" id="CHEBI:456216"/>
        <dbReference type="EC" id="2.7.1.144"/>
    </reaction>
</comment>
<dbReference type="UniPathway" id="UPA00704">
    <property type="reaction ID" value="UER00715"/>
</dbReference>
<dbReference type="FunFam" id="3.40.1190.20:FF:000001">
    <property type="entry name" value="Phosphofructokinase"/>
    <property type="match status" value="1"/>
</dbReference>
<dbReference type="InterPro" id="IPR017583">
    <property type="entry name" value="Tagatose/fructose_Pkinase"/>
</dbReference>
<dbReference type="EMBL" id="QNRI01000006">
    <property type="protein sequence ID" value="RBO98029.1"/>
    <property type="molecule type" value="Genomic_DNA"/>
</dbReference>
<gene>
    <name evidence="10" type="ORF">DES48_10649</name>
</gene>
<evidence type="ECO:0000256" key="3">
    <source>
        <dbReference type="ARBA" id="ARBA00022741"/>
    </source>
</evidence>
<keyword evidence="4 8" id="KW-0418">Kinase</keyword>
<protein>
    <recommendedName>
        <fullName evidence="7">Tagatose-6-phosphate kinase</fullName>
        <ecNumber evidence="7">2.7.1.144</ecNumber>
    </recommendedName>
</protein>
<reference evidence="10 11" key="1">
    <citation type="submission" date="2018-06" db="EMBL/GenBank/DDBJ databases">
        <title>Genomic Encyclopedia of Type Strains, Phase IV (KMG-IV): sequencing the most valuable type-strain genomes for metagenomic binning, comparative biology and taxonomic classification.</title>
        <authorList>
            <person name="Goeker M."/>
        </authorList>
    </citation>
    <scope>NUCLEOTIDE SEQUENCE [LARGE SCALE GENOMIC DNA]</scope>
    <source>
        <strain evidence="10 11">DSM 15140</strain>
    </source>
</reference>
<dbReference type="GO" id="GO:0016052">
    <property type="term" value="P:carbohydrate catabolic process"/>
    <property type="evidence" value="ECO:0007669"/>
    <property type="project" value="UniProtKB-ARBA"/>
</dbReference>
<dbReference type="NCBIfam" id="TIGR03828">
    <property type="entry name" value="pfkB"/>
    <property type="match status" value="1"/>
</dbReference>
<dbReference type="GO" id="GO:0009024">
    <property type="term" value="F:tagatose-6-phosphate kinase activity"/>
    <property type="evidence" value="ECO:0007669"/>
    <property type="project" value="UniProtKB-EC"/>
</dbReference>
<keyword evidence="5 7" id="KW-0067">ATP-binding</keyword>
<evidence type="ECO:0000313" key="11">
    <source>
        <dbReference type="Proteomes" id="UP000252254"/>
    </source>
</evidence>
<sequence>MLYTCTLNPSIDYIIHVEDFVEGGLNRGKNTSYYPGGKGINVSRVLKRLEVANTALGFLGDFTGDFIKNKLHNESIKTAFIEVDGTTRINMKLKASDETEINGPGPDISAQQLEALYTQIRQLNAGDFLVAAGSIPSTVPADFYVKVATICAENGVKMVADTSSQALKEILGTSLFLVKPNHHELGELFDVTIKTTEDAITYGKQLQQQGAEHVLVSMGGSGAVYISPEACYVAKAPVGTVKNTVGAGDSMVAGFLAAYTKGKSLEDTFRYAIATGSATAFQDDLCEKKDVDALLSTIEITKK</sequence>
<organism evidence="10 11">
    <name type="scientific">Paraliobacillus ryukyuensis</name>
    <dbReference type="NCBI Taxonomy" id="200904"/>
    <lineage>
        <taxon>Bacteria</taxon>
        <taxon>Bacillati</taxon>
        <taxon>Bacillota</taxon>
        <taxon>Bacilli</taxon>
        <taxon>Bacillales</taxon>
        <taxon>Bacillaceae</taxon>
        <taxon>Paraliobacillus</taxon>
    </lineage>
</organism>
<evidence type="ECO:0000259" key="9">
    <source>
        <dbReference type="Pfam" id="PF00294"/>
    </source>
</evidence>
<evidence type="ECO:0000256" key="7">
    <source>
        <dbReference type="PIRNR" id="PIRNR000535"/>
    </source>
</evidence>
<evidence type="ECO:0000256" key="6">
    <source>
        <dbReference type="ARBA" id="ARBA00047745"/>
    </source>
</evidence>
<dbReference type="InterPro" id="IPR029056">
    <property type="entry name" value="Ribokinase-like"/>
</dbReference>
<evidence type="ECO:0000256" key="8">
    <source>
        <dbReference type="RuleBase" id="RU369061"/>
    </source>
</evidence>